<dbReference type="EMBL" id="JACJIA010000004">
    <property type="protein sequence ID" value="MBA8951998.1"/>
    <property type="molecule type" value="Genomic_DNA"/>
</dbReference>
<dbReference type="SFLD" id="SFLDG01067">
    <property type="entry name" value="SPASM/twitch_domain_containing"/>
    <property type="match status" value="1"/>
</dbReference>
<dbReference type="NCBIfam" id="TIGR04269">
    <property type="entry name" value="SAM_SPASM_FxsB"/>
    <property type="match status" value="1"/>
</dbReference>
<sequence>MPRSDLIGELVSVAIDVGPNDRAGTEWPATLDVGALLAEGWRPTPFRQFIVKVHGRCNLACDYCYLYEMADQGWRARPRRMSRPVVAAVAGRIAEHARAHGLTRVEIILHGGEPLLAGVEHLRYTLATLRAAVPGGVECALSVQTNATLLDTLFLDLLAEFDVRVGVSLDGDEAGHDRHRRRRGGRGSHADVRAGLERLTAPRYRHLFGGLLCTIDLRNDPVATYEALLEFDPPMVDFHLPHGTWDAPPPGRVPDDPATPYGDWLAAVFDRWYRVPARETRVRLFGEIIRLLLGRPSRSESVGLSPAAMVVVETDGSLEQVDSLKAAYDGAAATALHVLRDAFDAALLLPPIVARQIGVRALSERCTACALRPVCGGGLYPHRHRAGSGFRNPSVYCPDLYRLITHIHAAVARDVAALRKGGR</sequence>
<keyword evidence="3" id="KW-0408">Iron</keyword>
<keyword evidence="7" id="KW-1185">Reference proteome</keyword>
<accession>A0A7W3LPN8</accession>
<evidence type="ECO:0000256" key="1">
    <source>
        <dbReference type="ARBA" id="ARBA00022691"/>
    </source>
</evidence>
<dbReference type="AlphaFoldDB" id="A0A7W3LPN8"/>
<reference evidence="6 7" key="1">
    <citation type="submission" date="2020-08" db="EMBL/GenBank/DDBJ databases">
        <title>Genomic Encyclopedia of Type Strains, Phase IV (KMG-IV): sequencing the most valuable type-strain genomes for metagenomic binning, comparative biology and taxonomic classification.</title>
        <authorList>
            <person name="Goeker M."/>
        </authorList>
    </citation>
    <scope>NUCLEOTIDE SEQUENCE [LARGE SCALE GENOMIC DNA]</scope>
    <source>
        <strain evidence="6 7">DSM 44197</strain>
    </source>
</reference>
<evidence type="ECO:0000256" key="2">
    <source>
        <dbReference type="ARBA" id="ARBA00022723"/>
    </source>
</evidence>
<dbReference type="CDD" id="cd01335">
    <property type="entry name" value="Radical_SAM"/>
    <property type="match status" value="1"/>
</dbReference>
<evidence type="ECO:0000313" key="6">
    <source>
        <dbReference type="EMBL" id="MBA8951998.1"/>
    </source>
</evidence>
<dbReference type="PROSITE" id="PS51918">
    <property type="entry name" value="RADICAL_SAM"/>
    <property type="match status" value="1"/>
</dbReference>
<dbReference type="SFLD" id="SFLDG01386">
    <property type="entry name" value="main_SPASM_domain-containing"/>
    <property type="match status" value="1"/>
</dbReference>
<proteinExistence type="predicted"/>
<evidence type="ECO:0000259" key="5">
    <source>
        <dbReference type="PROSITE" id="PS51918"/>
    </source>
</evidence>
<protein>
    <recommendedName>
        <fullName evidence="5">Radical SAM core domain-containing protein</fullName>
    </recommendedName>
</protein>
<dbReference type="InterPro" id="IPR058240">
    <property type="entry name" value="rSAM_sf"/>
</dbReference>
<dbReference type="Proteomes" id="UP000572680">
    <property type="component" value="Unassembled WGS sequence"/>
</dbReference>
<keyword evidence="4" id="KW-0411">Iron-sulfur</keyword>
<dbReference type="RefSeq" id="WP_312897949.1">
    <property type="nucleotide sequence ID" value="NZ_BAAALP010000014.1"/>
</dbReference>
<dbReference type="GO" id="GO:0046872">
    <property type="term" value="F:metal ion binding"/>
    <property type="evidence" value="ECO:0007669"/>
    <property type="project" value="UniProtKB-KW"/>
</dbReference>
<gene>
    <name evidence="6" type="ORF">HNR61_003638</name>
</gene>
<dbReference type="InterPro" id="IPR023867">
    <property type="entry name" value="Sulphatase_maturase_rSAM"/>
</dbReference>
<dbReference type="InterPro" id="IPR026335">
    <property type="entry name" value="rSAM_SPASM_FxsB"/>
</dbReference>
<dbReference type="GO" id="GO:0016491">
    <property type="term" value="F:oxidoreductase activity"/>
    <property type="evidence" value="ECO:0007669"/>
    <property type="project" value="InterPro"/>
</dbReference>
<dbReference type="PANTHER" id="PTHR43273:SF8">
    <property type="entry name" value="RADICAL SAM DOMAIN PROTEIN"/>
    <property type="match status" value="1"/>
</dbReference>
<dbReference type="InterPro" id="IPR013785">
    <property type="entry name" value="Aldolase_TIM"/>
</dbReference>
<dbReference type="GO" id="GO:0051536">
    <property type="term" value="F:iron-sulfur cluster binding"/>
    <property type="evidence" value="ECO:0007669"/>
    <property type="project" value="UniProtKB-KW"/>
</dbReference>
<name>A0A7W3LPN8_ACTNM</name>
<keyword evidence="1" id="KW-0949">S-adenosyl-L-methionine</keyword>
<feature type="domain" description="Radical SAM core" evidence="5">
    <location>
        <begin position="41"/>
        <end position="278"/>
    </location>
</feature>
<dbReference type="PANTHER" id="PTHR43273">
    <property type="entry name" value="ANAEROBIC SULFATASE-MATURATING ENZYME HOMOLOG ASLB-RELATED"/>
    <property type="match status" value="1"/>
</dbReference>
<dbReference type="SFLD" id="SFLDG01072">
    <property type="entry name" value="dehydrogenase_like"/>
    <property type="match status" value="1"/>
</dbReference>
<dbReference type="SFLD" id="SFLDS00029">
    <property type="entry name" value="Radical_SAM"/>
    <property type="match status" value="1"/>
</dbReference>
<dbReference type="SUPFAM" id="SSF102114">
    <property type="entry name" value="Radical SAM enzymes"/>
    <property type="match status" value="1"/>
</dbReference>
<organism evidence="6 7">
    <name type="scientific">Actinomadura namibiensis</name>
    <dbReference type="NCBI Taxonomy" id="182080"/>
    <lineage>
        <taxon>Bacteria</taxon>
        <taxon>Bacillati</taxon>
        <taxon>Actinomycetota</taxon>
        <taxon>Actinomycetes</taxon>
        <taxon>Streptosporangiales</taxon>
        <taxon>Thermomonosporaceae</taxon>
        <taxon>Actinomadura</taxon>
    </lineage>
</organism>
<keyword evidence="2" id="KW-0479">Metal-binding</keyword>
<dbReference type="InterPro" id="IPR007197">
    <property type="entry name" value="rSAM"/>
</dbReference>
<evidence type="ECO:0000313" key="7">
    <source>
        <dbReference type="Proteomes" id="UP000572680"/>
    </source>
</evidence>
<comment type="caution">
    <text evidence="6">The sequence shown here is derived from an EMBL/GenBank/DDBJ whole genome shotgun (WGS) entry which is preliminary data.</text>
</comment>
<dbReference type="Pfam" id="PF04055">
    <property type="entry name" value="Radical_SAM"/>
    <property type="match status" value="1"/>
</dbReference>
<evidence type="ECO:0000256" key="3">
    <source>
        <dbReference type="ARBA" id="ARBA00023004"/>
    </source>
</evidence>
<dbReference type="Gene3D" id="3.20.20.70">
    <property type="entry name" value="Aldolase class I"/>
    <property type="match status" value="1"/>
</dbReference>
<evidence type="ECO:0000256" key="4">
    <source>
        <dbReference type="ARBA" id="ARBA00023014"/>
    </source>
</evidence>